<keyword evidence="1" id="KW-1133">Transmembrane helix</keyword>
<evidence type="ECO:0000313" key="3">
    <source>
        <dbReference type="Proteomes" id="UP000268093"/>
    </source>
</evidence>
<evidence type="ECO:0000256" key="1">
    <source>
        <dbReference type="SAM" id="Phobius"/>
    </source>
</evidence>
<organism evidence="2 3">
    <name type="scientific">Jimgerdemannia flammicorona</name>
    <dbReference type="NCBI Taxonomy" id="994334"/>
    <lineage>
        <taxon>Eukaryota</taxon>
        <taxon>Fungi</taxon>
        <taxon>Fungi incertae sedis</taxon>
        <taxon>Mucoromycota</taxon>
        <taxon>Mucoromycotina</taxon>
        <taxon>Endogonomycetes</taxon>
        <taxon>Endogonales</taxon>
        <taxon>Endogonaceae</taxon>
        <taxon>Jimgerdemannia</taxon>
    </lineage>
</organism>
<dbReference type="GO" id="GO:0046961">
    <property type="term" value="F:proton-transporting ATPase activity, rotational mechanism"/>
    <property type="evidence" value="ECO:0007669"/>
    <property type="project" value="InterPro"/>
</dbReference>
<comment type="caution">
    <text evidence="2">The sequence shown here is derived from an EMBL/GenBank/DDBJ whole genome shotgun (WGS) entry which is preliminary data.</text>
</comment>
<accession>A0A433BB01</accession>
<dbReference type="InterPro" id="IPR036079">
    <property type="entry name" value="ATPase_csu/dsu_sf"/>
</dbReference>
<protein>
    <submittedName>
        <fullName evidence="2">ATP synthase subunit-domain-containing protein</fullName>
    </submittedName>
</protein>
<keyword evidence="3" id="KW-1185">Reference proteome</keyword>
<gene>
    <name evidence="2" type="ORF">BC936DRAFT_138997</name>
</gene>
<dbReference type="InterPro" id="IPR016727">
    <property type="entry name" value="ATPase_V0-cplx_dsu"/>
</dbReference>
<dbReference type="AlphaFoldDB" id="A0A433BB01"/>
<proteinExistence type="predicted"/>
<keyword evidence="1" id="KW-0472">Membrane</keyword>
<name>A0A433BB01_9FUNG</name>
<feature type="transmembrane region" description="Helical" evidence="1">
    <location>
        <begin position="61"/>
        <end position="84"/>
    </location>
</feature>
<dbReference type="EMBL" id="RBNI01014109">
    <property type="protein sequence ID" value="RUP23493.1"/>
    <property type="molecule type" value="Genomic_DNA"/>
</dbReference>
<dbReference type="Proteomes" id="UP000268093">
    <property type="component" value="Unassembled WGS sequence"/>
</dbReference>
<dbReference type="PANTHER" id="PTHR11028">
    <property type="entry name" value="VACUOLAR ATP SYNTHASE SUBUNIT AC39"/>
    <property type="match status" value="1"/>
</dbReference>
<dbReference type="OrthoDB" id="10250083at2759"/>
<sequence>CETLEDLRLQLSATDYGSFLQNEPSPISTSTIGEKAIEKLVREFEYLRGNTIEPLTKFLDYIIYAYMIDNMILLIMVELMGLILEFEADWRTINITINSFGTELTKDDRQKLFPTIGRLNPDSNFKLRRADDIKQIKNIVKLFHEYHTFFNLNMTSGQKALEDKFFEYKFHYAIFYTFVKLKEQEV</sequence>
<dbReference type="Pfam" id="PF01992">
    <property type="entry name" value="vATP-synt_AC39"/>
    <property type="match status" value="2"/>
</dbReference>
<evidence type="ECO:0000313" key="2">
    <source>
        <dbReference type="EMBL" id="RUP23493.1"/>
    </source>
</evidence>
<dbReference type="InterPro" id="IPR002843">
    <property type="entry name" value="ATPase_V0-cplx_csu/dsu"/>
</dbReference>
<keyword evidence="1" id="KW-0812">Transmembrane</keyword>
<reference evidence="2 3" key="1">
    <citation type="journal article" date="2018" name="New Phytol.">
        <title>Phylogenomics of Endogonaceae and evolution of mycorrhizas within Mucoromycota.</title>
        <authorList>
            <person name="Chang Y."/>
            <person name="Desiro A."/>
            <person name="Na H."/>
            <person name="Sandor L."/>
            <person name="Lipzen A."/>
            <person name="Clum A."/>
            <person name="Barry K."/>
            <person name="Grigoriev I.V."/>
            <person name="Martin F.M."/>
            <person name="Stajich J.E."/>
            <person name="Smith M.E."/>
            <person name="Bonito G."/>
            <person name="Spatafora J.W."/>
        </authorList>
    </citation>
    <scope>NUCLEOTIDE SEQUENCE [LARGE SCALE GENOMIC DNA]</scope>
    <source>
        <strain evidence="2 3">GMNB39</strain>
    </source>
</reference>
<dbReference type="GO" id="GO:0033179">
    <property type="term" value="C:proton-transporting V-type ATPase, V0 domain"/>
    <property type="evidence" value="ECO:0007669"/>
    <property type="project" value="InterPro"/>
</dbReference>
<feature type="non-terminal residue" evidence="2">
    <location>
        <position position="1"/>
    </location>
</feature>
<dbReference type="SUPFAM" id="SSF103486">
    <property type="entry name" value="V-type ATP synthase subunit C"/>
    <property type="match status" value="2"/>
</dbReference>